<dbReference type="Pfam" id="PF02661">
    <property type="entry name" value="Fic"/>
    <property type="match status" value="1"/>
</dbReference>
<evidence type="ECO:0000313" key="2">
    <source>
        <dbReference type="EMBL" id="CBI11589.1"/>
    </source>
</evidence>
<sequence>MATHSRDLPNGILEYLRIHRAAGQAECSPDAITKGIDAKRPTVNRHLAKMAADGIIRKLYAGPATRYALPDSGPAISSARHLTLKGNAFQFSSACQPLVEHLTAPIGTRTPVTYRRTFLDDYEPNKTSLLPWDLATQLFEQGRARGQQPAGTYARKVLEQLLIDLSWHSSRLEGNRKSLLDTKELFARGHADEGDIDALMLLNHKEAIEFVVDAVPHYGITEAVVRNIQAMLMQGLLTHPSTLGRVRETVVTITDSVYLPLQIPQLLGELLKLIVEKARHIKNPVEASFFMWMNIAYLQPFDDGNKRTSRLCANLPLLLQNCAPLSFLDVEQSDYALVVLDVYEQQNVSLAVELFAWTYRRSIEKYTVILEAMGAPDQFRQRYRDRLGDGVRQVVVDGLAFDAVVAGLGIPVEDRDTFSDLLRQELTHLEAFNCARYRIGISLTERWVQAGRPGL</sequence>
<dbReference type="InterPro" id="IPR040198">
    <property type="entry name" value="Fido_containing"/>
</dbReference>
<dbReference type="AlphaFoldDB" id="E6QWG6"/>
<dbReference type="Gene3D" id="1.10.3290.10">
    <property type="entry name" value="Fido-like domain"/>
    <property type="match status" value="1"/>
</dbReference>
<organism evidence="2">
    <name type="scientific">mine drainage metagenome</name>
    <dbReference type="NCBI Taxonomy" id="410659"/>
    <lineage>
        <taxon>unclassified sequences</taxon>
        <taxon>metagenomes</taxon>
        <taxon>ecological metagenomes</taxon>
    </lineage>
</organism>
<gene>
    <name evidence="2" type="ORF">CARN7_2424</name>
</gene>
<protein>
    <submittedName>
        <fullName evidence="2">Putative Fic (Filamentation induced by cAMP) protein</fullName>
    </submittedName>
</protein>
<dbReference type="PROSITE" id="PS51459">
    <property type="entry name" value="FIDO"/>
    <property type="match status" value="1"/>
</dbReference>
<feature type="domain" description="Fido" evidence="1">
    <location>
        <begin position="220"/>
        <end position="360"/>
    </location>
</feature>
<name>E6QWG6_9ZZZZ</name>
<proteinExistence type="predicted"/>
<dbReference type="PANTHER" id="PTHR13504:SF38">
    <property type="entry name" value="FIDO DOMAIN-CONTAINING PROTEIN"/>
    <property type="match status" value="1"/>
</dbReference>
<dbReference type="InterPro" id="IPR036390">
    <property type="entry name" value="WH_DNA-bd_sf"/>
</dbReference>
<dbReference type="InterPro" id="IPR036597">
    <property type="entry name" value="Fido-like_dom_sf"/>
</dbReference>
<accession>E6QWG6</accession>
<dbReference type="SUPFAM" id="SSF46785">
    <property type="entry name" value="Winged helix' DNA-binding domain"/>
    <property type="match status" value="1"/>
</dbReference>
<dbReference type="PANTHER" id="PTHR13504">
    <property type="entry name" value="FIDO DOMAIN-CONTAINING PROTEIN DDB_G0283145"/>
    <property type="match status" value="1"/>
</dbReference>
<dbReference type="SUPFAM" id="SSF140931">
    <property type="entry name" value="Fic-like"/>
    <property type="match status" value="1"/>
</dbReference>
<evidence type="ECO:0000259" key="1">
    <source>
        <dbReference type="PROSITE" id="PS51459"/>
    </source>
</evidence>
<dbReference type="InterPro" id="IPR003812">
    <property type="entry name" value="Fido"/>
</dbReference>
<dbReference type="EMBL" id="CABR01000151">
    <property type="protein sequence ID" value="CBI11589.1"/>
    <property type="molecule type" value="Genomic_DNA"/>
</dbReference>
<reference evidence="2" key="1">
    <citation type="submission" date="2009-10" db="EMBL/GenBank/DDBJ databases">
        <title>Diversity of trophic interactions inside an arsenic-rich microbial ecosystem.</title>
        <authorList>
            <person name="Bertin P.N."/>
            <person name="Heinrich-Salmeron A."/>
            <person name="Pelletier E."/>
            <person name="Goulhen-Chollet F."/>
            <person name="Arsene-Ploetze F."/>
            <person name="Gallien S."/>
            <person name="Calteau A."/>
            <person name="Vallenet D."/>
            <person name="Casiot C."/>
            <person name="Chane-Woon-Ming B."/>
            <person name="Giloteaux L."/>
            <person name="Barakat M."/>
            <person name="Bonnefoy V."/>
            <person name="Bruneel O."/>
            <person name="Chandler M."/>
            <person name="Cleiss J."/>
            <person name="Duran R."/>
            <person name="Elbaz-Poulichet F."/>
            <person name="Fonknechten N."/>
            <person name="Lauga B."/>
            <person name="Mornico D."/>
            <person name="Ortet P."/>
            <person name="Schaeffer C."/>
            <person name="Siguier P."/>
            <person name="Alexander Thil Smith A."/>
            <person name="Van Dorsselaer A."/>
            <person name="Weissenbach J."/>
            <person name="Medigue C."/>
            <person name="Le Paslier D."/>
        </authorList>
    </citation>
    <scope>NUCLEOTIDE SEQUENCE</scope>
</reference>
<comment type="caution">
    <text evidence="2">The sequence shown here is derived from an EMBL/GenBank/DDBJ whole genome shotgun (WGS) entry which is preliminary data.</text>
</comment>